<dbReference type="Proteomes" id="UP000177232">
    <property type="component" value="Unassembled WGS sequence"/>
</dbReference>
<protein>
    <recommendedName>
        <fullName evidence="3">Nucleotidyl transferase AbiEii/AbiGii toxin family protein</fullName>
    </recommendedName>
</protein>
<dbReference type="EMBL" id="MFLJ01000036">
    <property type="protein sequence ID" value="OGG64054.1"/>
    <property type="molecule type" value="Genomic_DNA"/>
</dbReference>
<accession>A0A1F6DRJ3</accession>
<evidence type="ECO:0000313" key="1">
    <source>
        <dbReference type="EMBL" id="OGG64054.1"/>
    </source>
</evidence>
<proteinExistence type="predicted"/>
<evidence type="ECO:0000313" key="2">
    <source>
        <dbReference type="Proteomes" id="UP000177232"/>
    </source>
</evidence>
<dbReference type="InterPro" id="IPR014942">
    <property type="entry name" value="AbiEii"/>
</dbReference>
<evidence type="ECO:0008006" key="3">
    <source>
        <dbReference type="Google" id="ProtNLM"/>
    </source>
</evidence>
<name>A0A1F6DRJ3_9BACT</name>
<organism evidence="1 2">
    <name type="scientific">Candidatus Kaiserbacteria bacterium RIFCSPHIGHO2_02_FULL_55_17</name>
    <dbReference type="NCBI Taxonomy" id="1798496"/>
    <lineage>
        <taxon>Bacteria</taxon>
        <taxon>Candidatus Kaiseribacteriota</taxon>
    </lineage>
</organism>
<gene>
    <name evidence="1" type="ORF">A3C94_02595</name>
</gene>
<comment type="caution">
    <text evidence="1">The sequence shown here is derived from an EMBL/GenBank/DDBJ whole genome shotgun (WGS) entry which is preliminary data.</text>
</comment>
<sequence>MYPETLSKETSTVLNQLKGSVSEFYLAGGTALALELGHRISVDLDFFSRTNFSTREIADRLKTKGRLEISSQDKDTLNGSLDGVKVSFFQYPYKLLFPTKEYGGVALADERDIAAMKILAISDRGSKKDFVDFFILLKTYSLDDILKFFNMKYGDYNYNMLHILKSLAYFSDADLDPEPVYIHAINWTDVKEVIRETVNRYTLSQD</sequence>
<reference evidence="1 2" key="1">
    <citation type="journal article" date="2016" name="Nat. Commun.">
        <title>Thousands of microbial genomes shed light on interconnected biogeochemical processes in an aquifer system.</title>
        <authorList>
            <person name="Anantharaman K."/>
            <person name="Brown C.T."/>
            <person name="Hug L.A."/>
            <person name="Sharon I."/>
            <person name="Castelle C.J."/>
            <person name="Probst A.J."/>
            <person name="Thomas B.C."/>
            <person name="Singh A."/>
            <person name="Wilkins M.J."/>
            <person name="Karaoz U."/>
            <person name="Brodie E.L."/>
            <person name="Williams K.H."/>
            <person name="Hubbard S.S."/>
            <person name="Banfield J.F."/>
        </authorList>
    </citation>
    <scope>NUCLEOTIDE SEQUENCE [LARGE SCALE GENOMIC DNA]</scope>
</reference>
<dbReference type="AlphaFoldDB" id="A0A1F6DRJ3"/>
<dbReference type="Pfam" id="PF08843">
    <property type="entry name" value="AbiEii"/>
    <property type="match status" value="1"/>
</dbReference>
<dbReference type="STRING" id="1798496.A3C94_02595"/>